<keyword evidence="7" id="KW-0805">Transcription regulation</keyword>
<dbReference type="PANTHER" id="PTHR38839">
    <property type="entry name" value="TRANSCRIPTIONAL REGULATOR WHID-RELATED"/>
    <property type="match status" value="1"/>
</dbReference>
<dbReference type="PROSITE" id="PS51674">
    <property type="entry name" value="4FE4S_WBL"/>
    <property type="match status" value="1"/>
</dbReference>
<gene>
    <name evidence="12" type="primary">95</name>
    <name evidence="12" type="ORF">SEA_STANK_95</name>
</gene>
<keyword evidence="5" id="KW-0408">Iron</keyword>
<organism evidence="12">
    <name type="scientific">Mycobacterium phage Stank</name>
    <dbReference type="NCBI Taxonomy" id="3136629"/>
    <lineage>
        <taxon>Viruses</taxon>
    </lineage>
</organism>
<evidence type="ECO:0000256" key="10">
    <source>
        <dbReference type="ARBA" id="ARBA00023163"/>
    </source>
</evidence>
<evidence type="ECO:0000256" key="8">
    <source>
        <dbReference type="ARBA" id="ARBA00023125"/>
    </source>
</evidence>
<protein>
    <submittedName>
        <fullName evidence="12">WhiB family transcription factor</fullName>
    </submittedName>
</protein>
<evidence type="ECO:0000259" key="11">
    <source>
        <dbReference type="PROSITE" id="PS51674"/>
    </source>
</evidence>
<dbReference type="EMBL" id="PP750963">
    <property type="protein sequence ID" value="XCH43317.1"/>
    <property type="molecule type" value="Genomic_DNA"/>
</dbReference>
<keyword evidence="9" id="KW-1015">Disulfide bond</keyword>
<dbReference type="InterPro" id="IPR034768">
    <property type="entry name" value="4FE4S_WBL"/>
</dbReference>
<dbReference type="InterPro" id="IPR003482">
    <property type="entry name" value="Whib"/>
</dbReference>
<dbReference type="GO" id="GO:0003677">
    <property type="term" value="F:DNA binding"/>
    <property type="evidence" value="ECO:0007669"/>
    <property type="project" value="UniProtKB-KW"/>
</dbReference>
<keyword evidence="8" id="KW-0238">DNA-binding</keyword>
<comment type="similarity">
    <text evidence="2">Belongs to the WhiB family.</text>
</comment>
<evidence type="ECO:0000256" key="2">
    <source>
        <dbReference type="ARBA" id="ARBA00006597"/>
    </source>
</evidence>
<evidence type="ECO:0000256" key="7">
    <source>
        <dbReference type="ARBA" id="ARBA00023015"/>
    </source>
</evidence>
<evidence type="ECO:0000256" key="6">
    <source>
        <dbReference type="ARBA" id="ARBA00023014"/>
    </source>
</evidence>
<dbReference type="GO" id="GO:0045892">
    <property type="term" value="P:negative regulation of DNA-templated transcription"/>
    <property type="evidence" value="ECO:0007669"/>
    <property type="project" value="TreeGrafter"/>
</dbReference>
<dbReference type="Pfam" id="PF02467">
    <property type="entry name" value="Whib"/>
    <property type="match status" value="1"/>
</dbReference>
<keyword evidence="10" id="KW-0804">Transcription</keyword>
<reference evidence="12" key="1">
    <citation type="submission" date="2024-04" db="EMBL/GenBank/DDBJ databases">
        <authorList>
            <person name="Kim D."/>
            <person name="Lindsay E."/>
            <person name="Wheeler J."/>
            <person name="Hutchison K.W."/>
            <person name="Molloy S.D."/>
            <person name="Viland M.D."/>
            <person name="Lewis C.M."/>
            <person name="Garlena R.A."/>
            <person name="Russell D.A."/>
            <person name="Jacobs-Sera D."/>
            <person name="Hatfull G.F."/>
        </authorList>
    </citation>
    <scope>NUCLEOTIDE SEQUENCE</scope>
</reference>
<comment type="cofactor">
    <cofactor evidence="1">
        <name>[4Fe-4S] cluster</name>
        <dbReference type="ChEBI" id="CHEBI:49883"/>
    </cofactor>
</comment>
<evidence type="ECO:0000256" key="3">
    <source>
        <dbReference type="ARBA" id="ARBA00022485"/>
    </source>
</evidence>
<evidence type="ECO:0000256" key="4">
    <source>
        <dbReference type="ARBA" id="ARBA00022723"/>
    </source>
</evidence>
<evidence type="ECO:0000256" key="9">
    <source>
        <dbReference type="ARBA" id="ARBA00023157"/>
    </source>
</evidence>
<feature type="domain" description="4Fe-4S Wbl-type" evidence="11">
    <location>
        <begin position="11"/>
        <end position="77"/>
    </location>
</feature>
<evidence type="ECO:0000313" key="12">
    <source>
        <dbReference type="EMBL" id="XCH43317.1"/>
    </source>
</evidence>
<keyword evidence="4" id="KW-0479">Metal-binding</keyword>
<evidence type="ECO:0000256" key="5">
    <source>
        <dbReference type="ARBA" id="ARBA00023004"/>
    </source>
</evidence>
<accession>A0AAU8GNT4</accession>
<dbReference type="GO" id="GO:0047134">
    <property type="term" value="F:protein-disulfide reductase [NAD(P)H] activity"/>
    <property type="evidence" value="ECO:0007669"/>
    <property type="project" value="TreeGrafter"/>
</dbReference>
<proteinExistence type="inferred from homology"/>
<name>A0AAU8GNT4_9VIRU</name>
<dbReference type="GO" id="GO:0046872">
    <property type="term" value="F:metal ion binding"/>
    <property type="evidence" value="ECO:0007669"/>
    <property type="project" value="UniProtKB-KW"/>
</dbReference>
<dbReference type="GO" id="GO:0051539">
    <property type="term" value="F:4 iron, 4 sulfur cluster binding"/>
    <property type="evidence" value="ECO:0007669"/>
    <property type="project" value="UniProtKB-KW"/>
</dbReference>
<keyword evidence="3" id="KW-0004">4Fe-4S</keyword>
<evidence type="ECO:0000256" key="1">
    <source>
        <dbReference type="ARBA" id="ARBA00001966"/>
    </source>
</evidence>
<sequence length="86" mass="9688">MSNENWRVEARCNGQDPELFFPLGRGPAYEQQVTEAKKVCGGCPVSGECLRFVLSVEKPGDYRHGVFAGLTEDERRQLFDHQEEAA</sequence>
<keyword evidence="6" id="KW-0411">Iron-sulfur</keyword>